<feature type="transmembrane region" description="Helical" evidence="1">
    <location>
        <begin position="14"/>
        <end position="33"/>
    </location>
</feature>
<keyword evidence="1" id="KW-0812">Transmembrane</keyword>
<name>A0A3E4Z508_9BACT</name>
<dbReference type="Proteomes" id="UP000260814">
    <property type="component" value="Unassembled WGS sequence"/>
</dbReference>
<accession>A0A3E4Z508</accession>
<feature type="transmembrane region" description="Helical" evidence="1">
    <location>
        <begin position="73"/>
        <end position="95"/>
    </location>
</feature>
<evidence type="ECO:0000313" key="3">
    <source>
        <dbReference type="EMBL" id="RHD50572.1"/>
    </source>
</evidence>
<comment type="caution">
    <text evidence="2">The sequence shown here is derived from an EMBL/GenBank/DDBJ whole genome shotgun (WGS) entry which is preliminary data.</text>
</comment>
<feature type="transmembrane region" description="Helical" evidence="1">
    <location>
        <begin position="101"/>
        <end position="125"/>
    </location>
</feature>
<evidence type="ECO:0000256" key="1">
    <source>
        <dbReference type="SAM" id="Phobius"/>
    </source>
</evidence>
<dbReference type="EMBL" id="QSTW01000024">
    <property type="protein sequence ID" value="RGM86789.1"/>
    <property type="molecule type" value="Genomic_DNA"/>
</dbReference>
<evidence type="ECO:0000313" key="4">
    <source>
        <dbReference type="Proteomes" id="UP000260814"/>
    </source>
</evidence>
<proteinExistence type="predicted"/>
<feature type="transmembrane region" description="Helical" evidence="1">
    <location>
        <begin position="39"/>
        <end position="61"/>
    </location>
</feature>
<organism evidence="2 4">
    <name type="scientific">Phocaeicola plebeius</name>
    <dbReference type="NCBI Taxonomy" id="310297"/>
    <lineage>
        <taxon>Bacteria</taxon>
        <taxon>Pseudomonadati</taxon>
        <taxon>Bacteroidota</taxon>
        <taxon>Bacteroidia</taxon>
        <taxon>Bacteroidales</taxon>
        <taxon>Bacteroidaceae</taxon>
        <taxon>Phocaeicola</taxon>
    </lineage>
</organism>
<gene>
    <name evidence="3" type="ORF">DW789_12990</name>
    <name evidence="2" type="ORF">DXB87_14700</name>
</gene>
<evidence type="ECO:0000313" key="2">
    <source>
        <dbReference type="EMBL" id="RGM86789.1"/>
    </source>
</evidence>
<keyword evidence="1" id="KW-1133">Transmembrane helix</keyword>
<dbReference type="AlphaFoldDB" id="A0A3E4Z508"/>
<keyword evidence="1" id="KW-0472">Membrane</keyword>
<dbReference type="EMBL" id="QSJG01000033">
    <property type="protein sequence ID" value="RHD50572.1"/>
    <property type="molecule type" value="Genomic_DNA"/>
</dbReference>
<sequence>MFLLTVKKKFIKELTVIGIVLTTLVAVVYHLFIPDRYFLWFPAIPIFFYLFGLLYIEMFAFNYRVGLERIAMTYLVCKVLKFIVSAMLLMFYGFVIGHEVVAFMLTFIFFYFAFLIFETRFFLLFEAKLKLRKKANDEKITVHNHHAVTADGGSGCADEGTGR</sequence>
<dbReference type="Proteomes" id="UP000284361">
    <property type="component" value="Unassembled WGS sequence"/>
</dbReference>
<evidence type="ECO:0000313" key="5">
    <source>
        <dbReference type="Proteomes" id="UP000284361"/>
    </source>
</evidence>
<dbReference type="RefSeq" id="WP_117702729.1">
    <property type="nucleotide sequence ID" value="NZ_JAQCSP010000038.1"/>
</dbReference>
<reference evidence="4 5" key="1">
    <citation type="submission" date="2018-08" db="EMBL/GenBank/DDBJ databases">
        <title>A genome reference for cultivated species of the human gut microbiota.</title>
        <authorList>
            <person name="Zou Y."/>
            <person name="Xue W."/>
            <person name="Luo G."/>
        </authorList>
    </citation>
    <scope>NUCLEOTIDE SEQUENCE [LARGE SCALE GENOMIC DNA]</scope>
    <source>
        <strain evidence="3 5">AM31-10</strain>
        <strain evidence="2 4">OM06-2</strain>
    </source>
</reference>
<protein>
    <submittedName>
        <fullName evidence="2">Uncharacterized protein</fullName>
    </submittedName>
</protein>